<evidence type="ECO:0000259" key="2">
    <source>
        <dbReference type="Pfam" id="PF20454"/>
    </source>
</evidence>
<gene>
    <name evidence="3" type="ORF">UFOVP705_30</name>
    <name evidence="4" type="ORF">UFOVP736_51</name>
</gene>
<dbReference type="Pfam" id="PF05876">
    <property type="entry name" value="GpA_ATPase"/>
    <property type="match status" value="1"/>
</dbReference>
<dbReference type="InterPro" id="IPR046454">
    <property type="entry name" value="GpA_endonuclease"/>
</dbReference>
<feature type="domain" description="Phage terminase large subunit GpA ATPase" evidence="1">
    <location>
        <begin position="8"/>
        <end position="264"/>
    </location>
</feature>
<protein>
    <submittedName>
        <fullName evidence="4">Bacteriophage lambda, GpA</fullName>
    </submittedName>
</protein>
<sequence length="568" mass="65122">MPLSAAGQKWSSEDARFVRRIMECFADEGINEITCMCSAQSAKTLTILVLMCWAIAEDPGPILWVTSSEKEGKKLSKSRLMPLLERCAPVAAKLPQNKSQKMTLEIYFPGAPLVIVGCEAEAGLQSTPYRYVFCDEARQYPKGALEMLSKRFRSYPHNYKKVIISTPDMEGDALHRTYLAGSQEKWFVKCPKCGDEHELLWGDKNSHGGVKWTKNKETYDDELNTYRFDDLDKTVRYCCWNEACDHEWRDVIADRKYLSTNGRWVAQNPNAPSNSVSFNWNAVLPWWASLTSQVREFLSAKAALEWADPAPLKDHMNETRGQVWTDQYVYTGGEKYIDERIADYNPEETWPEEVRRIMTIDVQGAGGRHFYFVIRAWSYRGWSRLIQHGVVWSWEEIALVAQQWGVEPNNVVIDTGAWAPECYKQVVASGYRYKAFKGDDKDTYRVKGKSYIYSVTSADPAIGTSLQGRVRTIDLVLWAKYGALLRLYAFMHGDLGKWEIHANASAEYKLQATSWDRRQRTNRDGSQTMEWYQKNARKDHYSDCEQMQVVAAAITGLLSEPGEMPLFE</sequence>
<dbReference type="EMBL" id="LR796685">
    <property type="protein sequence ID" value="CAB4158868.1"/>
    <property type="molecule type" value="Genomic_DNA"/>
</dbReference>
<name>A0A6J7X4L9_9CAUD</name>
<dbReference type="EMBL" id="LR798327">
    <property type="protein sequence ID" value="CAB5224296.1"/>
    <property type="molecule type" value="Genomic_DNA"/>
</dbReference>
<proteinExistence type="predicted"/>
<accession>A0A6J7X4L9</accession>
<dbReference type="InterPro" id="IPR027417">
    <property type="entry name" value="P-loop_NTPase"/>
</dbReference>
<feature type="domain" description="Terminase large subunit GpA endonuclease" evidence="2">
    <location>
        <begin position="276"/>
        <end position="557"/>
    </location>
</feature>
<dbReference type="Gene3D" id="3.40.50.300">
    <property type="entry name" value="P-loop containing nucleotide triphosphate hydrolases"/>
    <property type="match status" value="1"/>
</dbReference>
<evidence type="ECO:0000313" key="3">
    <source>
        <dbReference type="EMBL" id="CAB4158868.1"/>
    </source>
</evidence>
<dbReference type="Pfam" id="PF20454">
    <property type="entry name" value="GpA_nuclease"/>
    <property type="match status" value="1"/>
</dbReference>
<evidence type="ECO:0000259" key="1">
    <source>
        <dbReference type="Pfam" id="PF05876"/>
    </source>
</evidence>
<dbReference type="GO" id="GO:0004519">
    <property type="term" value="F:endonuclease activity"/>
    <property type="evidence" value="ECO:0007669"/>
    <property type="project" value="InterPro"/>
</dbReference>
<reference evidence="4" key="1">
    <citation type="submission" date="2020-05" db="EMBL/GenBank/DDBJ databases">
        <authorList>
            <person name="Chiriac C."/>
            <person name="Salcher M."/>
            <person name="Ghai R."/>
            <person name="Kavagutti S V."/>
        </authorList>
    </citation>
    <scope>NUCLEOTIDE SEQUENCE</scope>
</reference>
<dbReference type="GO" id="GO:0016887">
    <property type="term" value="F:ATP hydrolysis activity"/>
    <property type="evidence" value="ECO:0007669"/>
    <property type="project" value="InterPro"/>
</dbReference>
<evidence type="ECO:0000313" key="4">
    <source>
        <dbReference type="EMBL" id="CAB5224296.1"/>
    </source>
</evidence>
<dbReference type="InterPro" id="IPR046453">
    <property type="entry name" value="GpA_ATPase"/>
</dbReference>
<organism evidence="4">
    <name type="scientific">uncultured Caudovirales phage</name>
    <dbReference type="NCBI Taxonomy" id="2100421"/>
    <lineage>
        <taxon>Viruses</taxon>
        <taxon>Duplodnaviria</taxon>
        <taxon>Heunggongvirae</taxon>
        <taxon>Uroviricota</taxon>
        <taxon>Caudoviricetes</taxon>
        <taxon>Peduoviridae</taxon>
        <taxon>Maltschvirus</taxon>
        <taxon>Maltschvirus maltsch</taxon>
    </lineage>
</organism>